<feature type="transmembrane region" description="Helical" evidence="1">
    <location>
        <begin position="266"/>
        <end position="285"/>
    </location>
</feature>
<accession>A0A2T3XVQ9</accession>
<comment type="caution">
    <text evidence="3">The sequence shown here is derived from an EMBL/GenBank/DDBJ whole genome shotgun (WGS) entry which is preliminary data.</text>
</comment>
<feature type="domain" description="Acyltransferase 3" evidence="2">
    <location>
        <begin position="63"/>
        <end position="400"/>
    </location>
</feature>
<feature type="transmembrane region" description="Helical" evidence="1">
    <location>
        <begin position="234"/>
        <end position="254"/>
    </location>
</feature>
<keyword evidence="3" id="KW-0012">Acyltransferase</keyword>
<organism evidence="3 4">
    <name type="scientific">Trinickia symbiotica</name>
    <dbReference type="NCBI Taxonomy" id="863227"/>
    <lineage>
        <taxon>Bacteria</taxon>
        <taxon>Pseudomonadati</taxon>
        <taxon>Pseudomonadota</taxon>
        <taxon>Betaproteobacteria</taxon>
        <taxon>Burkholderiales</taxon>
        <taxon>Burkholderiaceae</taxon>
        <taxon>Trinickia</taxon>
    </lineage>
</organism>
<dbReference type="GO" id="GO:0016020">
    <property type="term" value="C:membrane"/>
    <property type="evidence" value="ECO:0007669"/>
    <property type="project" value="TreeGrafter"/>
</dbReference>
<protein>
    <submittedName>
        <fullName evidence="3">Acyltransferase</fullName>
    </submittedName>
</protein>
<feature type="transmembrane region" description="Helical" evidence="1">
    <location>
        <begin position="383"/>
        <end position="401"/>
    </location>
</feature>
<evidence type="ECO:0000313" key="4">
    <source>
        <dbReference type="Proteomes" id="UP000240638"/>
    </source>
</evidence>
<dbReference type="EMBL" id="PYUC01000005">
    <property type="protein sequence ID" value="PTB20588.1"/>
    <property type="molecule type" value="Genomic_DNA"/>
</dbReference>
<evidence type="ECO:0000256" key="1">
    <source>
        <dbReference type="SAM" id="Phobius"/>
    </source>
</evidence>
<dbReference type="PANTHER" id="PTHR23028:SF53">
    <property type="entry name" value="ACYL_TRANSF_3 DOMAIN-CONTAINING PROTEIN"/>
    <property type="match status" value="1"/>
</dbReference>
<keyword evidence="3" id="KW-0808">Transferase</keyword>
<dbReference type="AlphaFoldDB" id="A0A2T3XVQ9"/>
<feature type="transmembrane region" description="Helical" evidence="1">
    <location>
        <begin position="176"/>
        <end position="193"/>
    </location>
</feature>
<dbReference type="InterPro" id="IPR050879">
    <property type="entry name" value="Acyltransferase_3"/>
</dbReference>
<dbReference type="PANTHER" id="PTHR23028">
    <property type="entry name" value="ACETYLTRANSFERASE"/>
    <property type="match status" value="1"/>
</dbReference>
<keyword evidence="1" id="KW-0812">Transmembrane</keyword>
<feature type="transmembrane region" description="Helical" evidence="1">
    <location>
        <begin position="321"/>
        <end position="339"/>
    </location>
</feature>
<evidence type="ECO:0000313" key="3">
    <source>
        <dbReference type="EMBL" id="PTB20588.1"/>
    </source>
</evidence>
<dbReference type="Pfam" id="PF01757">
    <property type="entry name" value="Acyl_transf_3"/>
    <property type="match status" value="1"/>
</dbReference>
<feature type="transmembrane region" description="Helical" evidence="1">
    <location>
        <begin position="135"/>
        <end position="155"/>
    </location>
</feature>
<feature type="transmembrane region" description="Helical" evidence="1">
    <location>
        <begin position="61"/>
        <end position="78"/>
    </location>
</feature>
<feature type="transmembrane region" description="Helical" evidence="1">
    <location>
        <begin position="99"/>
        <end position="115"/>
    </location>
</feature>
<dbReference type="GO" id="GO:0016747">
    <property type="term" value="F:acyltransferase activity, transferring groups other than amino-acyl groups"/>
    <property type="evidence" value="ECO:0007669"/>
    <property type="project" value="InterPro"/>
</dbReference>
<evidence type="ECO:0000259" key="2">
    <source>
        <dbReference type="Pfam" id="PF01757"/>
    </source>
</evidence>
<reference evidence="3 4" key="1">
    <citation type="submission" date="2018-03" db="EMBL/GenBank/DDBJ databases">
        <title>Whole genome analyses suggest that Burkholderia sensu lato contains two further novel genera in the rhizoxinica-symbiotica group Mycetohabitans gen. nov., and Trinickia gen. nov.: implications for the evolution of diazotrophy and nodulation in the Burkholderiaceae.</title>
        <authorList>
            <person name="Estrada De Los Santos P."/>
            <person name="Palmer M."/>
            <person name="Chavez-Ramirez B."/>
            <person name="Steenkamp E.T."/>
            <person name="Hirsch A.M."/>
            <person name="Manyaka P."/>
            <person name="Maluk M."/>
            <person name="Lafos M."/>
            <person name="Crook M."/>
            <person name="Gross E."/>
            <person name="Simon M.F."/>
            <person name="Bueno Dos Reis Junior F."/>
            <person name="Poole P.S."/>
            <person name="Venter S.N."/>
            <person name="James E.K."/>
        </authorList>
    </citation>
    <scope>NUCLEOTIDE SEQUENCE [LARGE SCALE GENOMIC DNA]</scope>
    <source>
        <strain evidence="3 4">JPY-366</strain>
    </source>
</reference>
<dbReference type="GO" id="GO:0000271">
    <property type="term" value="P:polysaccharide biosynthetic process"/>
    <property type="evidence" value="ECO:0007669"/>
    <property type="project" value="TreeGrafter"/>
</dbReference>
<sequence length="441" mass="48307">MLHEHGPALTISNVSESTITNSPAEKHKISSRCCGRACKYTRLSISAGDSMPPTQQFNRPIVALTSIRFFSALTVAVGHYTQMGLLRLPAAIVDGGRPAVSLFFVLSGFVLAYNYHGSMGRVGVSRFYLARFARIYPVMLLSLALAASVTVYLLAQHDTDLLYGWYAIRSHAGISLSLSLFAQLLLLTAWFPIACINQPWNGPAWSISCEAFYYAIFPWLLSKLHKKSNISVSIVCLAAWCLDGGWIFLTLNYLPANRSGFVVSQFPISHLAEFVMGIGAALYFVRVRANGYSTHRRGVTLVSSALIAFPCIAAYPSPDLLFFFEAPLLVAFILGLALLERPVLGLLDRRPLLLLGEASFSLYLIHIPLAHWAHIAGFTRDNGWIALVVAVALSVVIFVSFERPMRRRILQGALPAELPSVGLRGTAAIRLPPNTSPAQDI</sequence>
<keyword evidence="1" id="KW-1133">Transmembrane helix</keyword>
<dbReference type="Proteomes" id="UP000240638">
    <property type="component" value="Unassembled WGS sequence"/>
</dbReference>
<dbReference type="InterPro" id="IPR002656">
    <property type="entry name" value="Acyl_transf_3_dom"/>
</dbReference>
<gene>
    <name evidence="3" type="ORF">C9I57_12190</name>
</gene>
<proteinExistence type="predicted"/>
<keyword evidence="1" id="KW-0472">Membrane</keyword>
<name>A0A2T3XVQ9_9BURK</name>
<feature type="transmembrane region" description="Helical" evidence="1">
    <location>
        <begin position="297"/>
        <end position="315"/>
    </location>
</feature>
<feature type="transmembrane region" description="Helical" evidence="1">
    <location>
        <begin position="351"/>
        <end position="371"/>
    </location>
</feature>